<dbReference type="InterPro" id="IPR039315">
    <property type="entry name" value="CheW"/>
</dbReference>
<dbReference type="AlphaFoldDB" id="A0A7C0WS72"/>
<dbReference type="Gene3D" id="2.30.30.40">
    <property type="entry name" value="SH3 Domains"/>
    <property type="match status" value="1"/>
</dbReference>
<accession>A0A7C0WS72</accession>
<dbReference type="GO" id="GO:0006935">
    <property type="term" value="P:chemotaxis"/>
    <property type="evidence" value="ECO:0007669"/>
    <property type="project" value="InterPro"/>
</dbReference>
<organism evidence="2">
    <name type="scientific">Thermodesulforhabdus norvegica</name>
    <dbReference type="NCBI Taxonomy" id="39841"/>
    <lineage>
        <taxon>Bacteria</taxon>
        <taxon>Pseudomonadati</taxon>
        <taxon>Thermodesulfobacteriota</taxon>
        <taxon>Syntrophobacteria</taxon>
        <taxon>Syntrophobacterales</taxon>
        <taxon>Thermodesulforhabdaceae</taxon>
        <taxon>Thermodesulforhabdus</taxon>
    </lineage>
</organism>
<dbReference type="EMBL" id="DQZW01000016">
    <property type="protein sequence ID" value="HDL89333.1"/>
    <property type="molecule type" value="Genomic_DNA"/>
</dbReference>
<dbReference type="InterPro" id="IPR002545">
    <property type="entry name" value="CheW-lke_dom"/>
</dbReference>
<dbReference type="Gene3D" id="2.40.50.180">
    <property type="entry name" value="CheA-289, Domain 4"/>
    <property type="match status" value="1"/>
</dbReference>
<dbReference type="SUPFAM" id="SSF50341">
    <property type="entry name" value="CheW-like"/>
    <property type="match status" value="1"/>
</dbReference>
<dbReference type="Pfam" id="PF01584">
    <property type="entry name" value="CheW"/>
    <property type="match status" value="1"/>
</dbReference>
<dbReference type="PROSITE" id="PS50851">
    <property type="entry name" value="CHEW"/>
    <property type="match status" value="1"/>
</dbReference>
<dbReference type="PANTHER" id="PTHR22617:SF23">
    <property type="entry name" value="CHEMOTAXIS PROTEIN CHEW"/>
    <property type="match status" value="1"/>
</dbReference>
<reference evidence="2" key="1">
    <citation type="journal article" date="2020" name="mSystems">
        <title>Genome- and Community-Level Interaction Insights into Carbon Utilization and Element Cycling Functions of Hydrothermarchaeota in Hydrothermal Sediment.</title>
        <authorList>
            <person name="Zhou Z."/>
            <person name="Liu Y."/>
            <person name="Xu W."/>
            <person name="Pan J."/>
            <person name="Luo Z.H."/>
            <person name="Li M."/>
        </authorList>
    </citation>
    <scope>NUCLEOTIDE SEQUENCE [LARGE SCALE GENOMIC DNA]</scope>
    <source>
        <strain evidence="2">HyVt-19</strain>
    </source>
</reference>
<sequence length="163" mass="18198">MVAPSGEVKVKLFLLFRVDSKICAIPVQHVVKVLLPVALIEIPEDLHLIRGYINYHGTILPVLDLHKYFTGRSVDISRHHKFIVISKDSAGAVVVVDEIVGIQELTRSSVIKPHGLIEDIAYWKDTPVILLGLSRLFELTYEVLPPDRDGMESVKINGNNQKG</sequence>
<dbReference type="GO" id="GO:0005829">
    <property type="term" value="C:cytosol"/>
    <property type="evidence" value="ECO:0007669"/>
    <property type="project" value="TreeGrafter"/>
</dbReference>
<comment type="caution">
    <text evidence="2">The sequence shown here is derived from an EMBL/GenBank/DDBJ whole genome shotgun (WGS) entry which is preliminary data.</text>
</comment>
<dbReference type="PANTHER" id="PTHR22617">
    <property type="entry name" value="CHEMOTAXIS SENSOR HISTIDINE KINASE-RELATED"/>
    <property type="match status" value="1"/>
</dbReference>
<evidence type="ECO:0000259" key="1">
    <source>
        <dbReference type="PROSITE" id="PS50851"/>
    </source>
</evidence>
<feature type="domain" description="CheW-like" evidence="1">
    <location>
        <begin position="10"/>
        <end position="150"/>
    </location>
</feature>
<dbReference type="InterPro" id="IPR036061">
    <property type="entry name" value="CheW-like_dom_sf"/>
</dbReference>
<dbReference type="SMART" id="SM00260">
    <property type="entry name" value="CheW"/>
    <property type="match status" value="1"/>
</dbReference>
<dbReference type="Proteomes" id="UP000886355">
    <property type="component" value="Unassembled WGS sequence"/>
</dbReference>
<gene>
    <name evidence="2" type="ORF">ENG14_00325</name>
</gene>
<protein>
    <submittedName>
        <fullName evidence="2">Chemotaxis protein CheW</fullName>
    </submittedName>
</protein>
<dbReference type="GO" id="GO:0007165">
    <property type="term" value="P:signal transduction"/>
    <property type="evidence" value="ECO:0007669"/>
    <property type="project" value="InterPro"/>
</dbReference>
<proteinExistence type="predicted"/>
<name>A0A7C0WS72_9BACT</name>
<evidence type="ECO:0000313" key="2">
    <source>
        <dbReference type="EMBL" id="HDL89333.1"/>
    </source>
</evidence>